<evidence type="ECO:0000313" key="1">
    <source>
        <dbReference type="EMBL" id="KAF4728725.1"/>
    </source>
</evidence>
<evidence type="ECO:0000313" key="2">
    <source>
        <dbReference type="Proteomes" id="UP000553632"/>
    </source>
</evidence>
<comment type="caution">
    <text evidence="1">The sequence shown here is derived from an EMBL/GenBank/DDBJ whole genome shotgun (WGS) entry which is preliminary data.</text>
</comment>
<accession>A0A7J6S7U8</accession>
<keyword evidence="2" id="KW-1185">Reference proteome</keyword>
<dbReference type="AlphaFoldDB" id="A0A7J6S7U8"/>
<dbReference type="Proteomes" id="UP000553632">
    <property type="component" value="Unassembled WGS sequence"/>
</dbReference>
<gene>
    <name evidence="1" type="ORF">FOZ63_024218</name>
</gene>
<organism evidence="1 2">
    <name type="scientific">Perkinsus olseni</name>
    <name type="common">Perkinsus atlanticus</name>
    <dbReference type="NCBI Taxonomy" id="32597"/>
    <lineage>
        <taxon>Eukaryota</taxon>
        <taxon>Sar</taxon>
        <taxon>Alveolata</taxon>
        <taxon>Perkinsozoa</taxon>
        <taxon>Perkinsea</taxon>
        <taxon>Perkinsida</taxon>
        <taxon>Perkinsidae</taxon>
        <taxon>Perkinsus</taxon>
    </lineage>
</organism>
<protein>
    <submittedName>
        <fullName evidence="1">Uncharacterized protein</fullName>
    </submittedName>
</protein>
<name>A0A7J6S7U8_PEROL</name>
<proteinExistence type="predicted"/>
<dbReference type="EMBL" id="JABANO010020311">
    <property type="protein sequence ID" value="KAF4728725.1"/>
    <property type="molecule type" value="Genomic_DNA"/>
</dbReference>
<sequence length="83" mass="9421">MDNQNSGSAFTLDYAEFKADSERKRAFFAEAPEVIVSRSQTTEVVPQESRFVRPRTDSEFMAASPTRIPRDVYEEVSPEQCSP</sequence>
<reference evidence="1 2" key="1">
    <citation type="submission" date="2020-04" db="EMBL/GenBank/DDBJ databases">
        <title>Perkinsus olseni comparative genomics.</title>
        <authorList>
            <person name="Bogema D.R."/>
        </authorList>
    </citation>
    <scope>NUCLEOTIDE SEQUENCE [LARGE SCALE GENOMIC DNA]</scope>
    <source>
        <strain evidence="1 2">ATCC PRA-207</strain>
    </source>
</reference>